<accession>A0A6J4N319</accession>
<feature type="compositionally biased region" description="Basic residues" evidence="1">
    <location>
        <begin position="104"/>
        <end position="116"/>
    </location>
</feature>
<reference evidence="2" key="1">
    <citation type="submission" date="2020-02" db="EMBL/GenBank/DDBJ databases">
        <authorList>
            <person name="Meier V. D."/>
        </authorList>
    </citation>
    <scope>NUCLEOTIDE SEQUENCE</scope>
    <source>
        <strain evidence="2">AVDCRST_MAG60</strain>
    </source>
</reference>
<evidence type="ECO:0000256" key="1">
    <source>
        <dbReference type="SAM" id="MobiDB-lite"/>
    </source>
</evidence>
<feature type="non-terminal residue" evidence="2">
    <location>
        <position position="281"/>
    </location>
</feature>
<feature type="region of interest" description="Disordered" evidence="1">
    <location>
        <begin position="204"/>
        <end position="281"/>
    </location>
</feature>
<protein>
    <submittedName>
        <fullName evidence="2">Uncharacterized protein</fullName>
    </submittedName>
</protein>
<feature type="compositionally biased region" description="Low complexity" evidence="1">
    <location>
        <begin position="226"/>
        <end position="247"/>
    </location>
</feature>
<dbReference type="EMBL" id="CADCUN010000046">
    <property type="protein sequence ID" value="CAA9374975.1"/>
    <property type="molecule type" value="Genomic_DNA"/>
</dbReference>
<feature type="compositionally biased region" description="Pro residues" evidence="1">
    <location>
        <begin position="49"/>
        <end position="61"/>
    </location>
</feature>
<feature type="region of interest" description="Disordered" evidence="1">
    <location>
        <begin position="152"/>
        <end position="172"/>
    </location>
</feature>
<feature type="compositionally biased region" description="Gly residues" evidence="1">
    <location>
        <begin position="66"/>
        <end position="86"/>
    </location>
</feature>
<proteinExistence type="predicted"/>
<feature type="compositionally biased region" description="Basic and acidic residues" evidence="1">
    <location>
        <begin position="250"/>
        <end position="263"/>
    </location>
</feature>
<dbReference type="AlphaFoldDB" id="A0A6J4N319"/>
<evidence type="ECO:0000313" key="2">
    <source>
        <dbReference type="EMBL" id="CAA9374975.1"/>
    </source>
</evidence>
<feature type="compositionally biased region" description="Basic residues" evidence="1">
    <location>
        <begin position="264"/>
        <end position="275"/>
    </location>
</feature>
<feature type="non-terminal residue" evidence="2">
    <location>
        <position position="1"/>
    </location>
</feature>
<feature type="region of interest" description="Disordered" evidence="1">
    <location>
        <begin position="18"/>
        <end position="135"/>
    </location>
</feature>
<gene>
    <name evidence="2" type="ORF">AVDCRST_MAG60-421</name>
</gene>
<name>A0A6J4N319_9ACTN</name>
<sequence>VAPQASAQTHACGGVSAYAAGRSHGDAGGRPTATARGDGPPGEATVPTRPDPAVPPPPRRPPQAGGAHGARAGGRGGSGRPPGARGGPRPPHGAGRPVDPRLGQRPRRSRPRRAARTGRQADRPGTARPGHRVVHRRVCVPARRAPVGELRPARRRRLPHRPAHRAGRQPVPARQRAVLPPLGAELRALPRLHLLRRVERRALADSAHRHGDGAGSAARPRRTRAARPAGAGPRQPRRPALAAAAAGSQDGRHPPAGDRGDLHGRHRCGARHHGTGARSEL</sequence>
<organism evidence="2">
    <name type="scientific">uncultured Nocardioides sp</name>
    <dbReference type="NCBI Taxonomy" id="198441"/>
    <lineage>
        <taxon>Bacteria</taxon>
        <taxon>Bacillati</taxon>
        <taxon>Actinomycetota</taxon>
        <taxon>Actinomycetes</taxon>
        <taxon>Propionibacteriales</taxon>
        <taxon>Nocardioidaceae</taxon>
        <taxon>Nocardioides</taxon>
        <taxon>environmental samples</taxon>
    </lineage>
</organism>
<feature type="compositionally biased region" description="Low complexity" evidence="1">
    <location>
        <begin position="92"/>
        <end position="103"/>
    </location>
</feature>
<feature type="compositionally biased region" description="Basic residues" evidence="1">
    <location>
        <begin position="153"/>
        <end position="167"/>
    </location>
</feature>